<dbReference type="InterPro" id="IPR017452">
    <property type="entry name" value="GPCR_Rhodpsn_7TM"/>
</dbReference>
<dbReference type="InterPro" id="IPR000725">
    <property type="entry name" value="Olfact_rcpt"/>
</dbReference>
<evidence type="ECO:0000256" key="2">
    <source>
        <dbReference type="ARBA" id="ARBA00022475"/>
    </source>
</evidence>
<dbReference type="Pfam" id="PF13853">
    <property type="entry name" value="7tm_4"/>
    <property type="match status" value="1"/>
</dbReference>
<comment type="similarity">
    <text evidence="12">Belongs to the G-protein coupled receptor 1 family.</text>
</comment>
<protein>
    <recommendedName>
        <fullName evidence="13">Olfactory receptor</fullName>
    </recommendedName>
</protein>
<feature type="domain" description="G-protein coupled receptors family 1 profile" evidence="14">
    <location>
        <begin position="41"/>
        <end position="287"/>
    </location>
</feature>
<feature type="transmembrane region" description="Helical" evidence="13">
    <location>
        <begin position="235"/>
        <end position="258"/>
    </location>
</feature>
<keyword evidence="2 13" id="KW-1003">Cell membrane</keyword>
<evidence type="ECO:0000256" key="3">
    <source>
        <dbReference type="ARBA" id="ARBA00022606"/>
    </source>
</evidence>
<evidence type="ECO:0000256" key="8">
    <source>
        <dbReference type="ARBA" id="ARBA00023136"/>
    </source>
</evidence>
<keyword evidence="7 12" id="KW-0297">G-protein coupled receptor</keyword>
<evidence type="ECO:0000256" key="12">
    <source>
        <dbReference type="RuleBase" id="RU000688"/>
    </source>
</evidence>
<keyword evidence="6 13" id="KW-1133">Transmembrane helix</keyword>
<dbReference type="AlphaFoldDB" id="A0A8C5M335"/>
<name>A0A8C5M335_9ANUR</name>
<evidence type="ECO:0000256" key="13">
    <source>
        <dbReference type="RuleBase" id="RU363047"/>
    </source>
</evidence>
<keyword evidence="9 12" id="KW-0675">Receptor</keyword>
<dbReference type="PRINTS" id="PR00245">
    <property type="entry name" value="OLFACTORYR"/>
</dbReference>
<evidence type="ECO:0000313" key="15">
    <source>
        <dbReference type="Ensembl" id="ENSLLEP00000008769.1"/>
    </source>
</evidence>
<keyword evidence="3 13" id="KW-0716">Sensory transduction</keyword>
<feature type="transmembrane region" description="Helical" evidence="13">
    <location>
        <begin position="197"/>
        <end position="223"/>
    </location>
</feature>
<reference evidence="15" key="1">
    <citation type="submission" date="2025-08" db="UniProtKB">
        <authorList>
            <consortium name="Ensembl"/>
        </authorList>
    </citation>
    <scope>IDENTIFICATION</scope>
</reference>
<feature type="transmembrane region" description="Helical" evidence="13">
    <location>
        <begin position="138"/>
        <end position="159"/>
    </location>
</feature>
<dbReference type="Proteomes" id="UP000694569">
    <property type="component" value="Unplaced"/>
</dbReference>
<dbReference type="GO" id="GO:0004930">
    <property type="term" value="F:G protein-coupled receptor activity"/>
    <property type="evidence" value="ECO:0007669"/>
    <property type="project" value="UniProtKB-KW"/>
</dbReference>
<feature type="transmembrane region" description="Helical" evidence="13">
    <location>
        <begin position="62"/>
        <end position="86"/>
    </location>
</feature>
<keyword evidence="8 13" id="KW-0472">Membrane</keyword>
<feature type="transmembrane region" description="Helical" evidence="13">
    <location>
        <begin position="270"/>
        <end position="289"/>
    </location>
</feature>
<evidence type="ECO:0000313" key="16">
    <source>
        <dbReference type="Proteomes" id="UP000694569"/>
    </source>
</evidence>
<keyword evidence="16" id="KW-1185">Reference proteome</keyword>
<keyword evidence="4 12" id="KW-0812">Transmembrane</keyword>
<dbReference type="GeneTree" id="ENSGT01140000282524"/>
<dbReference type="GO" id="GO:0004984">
    <property type="term" value="F:olfactory receptor activity"/>
    <property type="evidence" value="ECO:0007669"/>
    <property type="project" value="InterPro"/>
</dbReference>
<dbReference type="InterPro" id="IPR050516">
    <property type="entry name" value="Olfactory_GPCR"/>
</dbReference>
<keyword evidence="10" id="KW-0325">Glycoprotein</keyword>
<evidence type="ECO:0000256" key="4">
    <source>
        <dbReference type="ARBA" id="ARBA00022692"/>
    </source>
</evidence>
<sequence>MASRNKSALTEFTVQGLSDSPQLQLLIFIIFLSGYLTIVLSNLTIILYIVLDSHLHTPMYLFLCNLSVIDIAYTSTILPNLLVMLYTKCKTISFLGCMTQLYFFICFSFILLAVMGYDRYAAICHPLHYSLLMSPKRCAQVVSTVWIVGLLIPVVHIILTNDLSFCSSHQIDHFFCDLTPLLKISCSDTFIIELWNYIAGTIVSINAFLLTLISYVFIISAILNIRSSFGRHKAFSTCASHVTCVIIFYGTMICLYLRPTSSYSPGQDKVYSLLYIILIPLLNPLIYTIKNEDFKDGITGTFHCWFVFSE</sequence>
<dbReference type="Gene3D" id="1.20.1070.10">
    <property type="entry name" value="Rhodopsin 7-helix transmembrane proteins"/>
    <property type="match status" value="1"/>
</dbReference>
<evidence type="ECO:0000256" key="5">
    <source>
        <dbReference type="ARBA" id="ARBA00022725"/>
    </source>
</evidence>
<evidence type="ECO:0000259" key="14">
    <source>
        <dbReference type="PROSITE" id="PS50262"/>
    </source>
</evidence>
<evidence type="ECO:0000256" key="9">
    <source>
        <dbReference type="ARBA" id="ARBA00023170"/>
    </source>
</evidence>
<keyword evidence="5 13" id="KW-0552">Olfaction</keyword>
<dbReference type="InterPro" id="IPR000276">
    <property type="entry name" value="GPCR_Rhodpsn"/>
</dbReference>
<evidence type="ECO:0000256" key="11">
    <source>
        <dbReference type="ARBA" id="ARBA00023224"/>
    </source>
</evidence>
<evidence type="ECO:0000256" key="1">
    <source>
        <dbReference type="ARBA" id="ARBA00004651"/>
    </source>
</evidence>
<dbReference type="CDD" id="cd13954">
    <property type="entry name" value="7tmA_OR"/>
    <property type="match status" value="1"/>
</dbReference>
<evidence type="ECO:0000256" key="6">
    <source>
        <dbReference type="ARBA" id="ARBA00022989"/>
    </source>
</evidence>
<dbReference type="SUPFAM" id="SSF81321">
    <property type="entry name" value="Family A G protein-coupled receptor-like"/>
    <property type="match status" value="1"/>
</dbReference>
<feature type="transmembrane region" description="Helical" evidence="13">
    <location>
        <begin position="25"/>
        <end position="50"/>
    </location>
</feature>
<proteinExistence type="inferred from homology"/>
<keyword evidence="11 12" id="KW-0807">Transducer</keyword>
<accession>A0A8C5M335</accession>
<organism evidence="15 16">
    <name type="scientific">Leptobrachium leishanense</name>
    <name type="common">Leishan spiny toad</name>
    <dbReference type="NCBI Taxonomy" id="445787"/>
    <lineage>
        <taxon>Eukaryota</taxon>
        <taxon>Metazoa</taxon>
        <taxon>Chordata</taxon>
        <taxon>Craniata</taxon>
        <taxon>Vertebrata</taxon>
        <taxon>Euteleostomi</taxon>
        <taxon>Amphibia</taxon>
        <taxon>Batrachia</taxon>
        <taxon>Anura</taxon>
        <taxon>Pelobatoidea</taxon>
        <taxon>Megophryidae</taxon>
        <taxon>Leptobrachium</taxon>
    </lineage>
</organism>
<dbReference type="PANTHER" id="PTHR26452">
    <property type="entry name" value="OLFACTORY RECEPTOR"/>
    <property type="match status" value="1"/>
</dbReference>
<comment type="subcellular location">
    <subcellularLocation>
        <location evidence="1 13">Cell membrane</location>
        <topology evidence="1 13">Multi-pass membrane protein</topology>
    </subcellularLocation>
</comment>
<dbReference type="GO" id="GO:0005886">
    <property type="term" value="C:plasma membrane"/>
    <property type="evidence" value="ECO:0007669"/>
    <property type="project" value="UniProtKB-SubCell"/>
</dbReference>
<dbReference type="FunFam" id="1.20.1070.10:FF:000010">
    <property type="entry name" value="Olfactory receptor"/>
    <property type="match status" value="1"/>
</dbReference>
<reference evidence="15" key="2">
    <citation type="submission" date="2025-09" db="UniProtKB">
        <authorList>
            <consortium name="Ensembl"/>
        </authorList>
    </citation>
    <scope>IDENTIFICATION</scope>
</reference>
<evidence type="ECO:0000256" key="10">
    <source>
        <dbReference type="ARBA" id="ARBA00023180"/>
    </source>
</evidence>
<dbReference type="PROSITE" id="PS50262">
    <property type="entry name" value="G_PROTEIN_RECEP_F1_2"/>
    <property type="match status" value="1"/>
</dbReference>
<dbReference type="PROSITE" id="PS00237">
    <property type="entry name" value="G_PROTEIN_RECEP_F1_1"/>
    <property type="match status" value="1"/>
</dbReference>
<dbReference type="Ensembl" id="ENSLLET00000009115.1">
    <property type="protein sequence ID" value="ENSLLEP00000008769.1"/>
    <property type="gene ID" value="ENSLLEG00000005597.1"/>
</dbReference>
<evidence type="ECO:0000256" key="7">
    <source>
        <dbReference type="ARBA" id="ARBA00023040"/>
    </source>
</evidence>
<dbReference type="PRINTS" id="PR00237">
    <property type="entry name" value="GPCRRHODOPSN"/>
</dbReference>
<feature type="transmembrane region" description="Helical" evidence="13">
    <location>
        <begin position="92"/>
        <end position="117"/>
    </location>
</feature>
<dbReference type="OrthoDB" id="5967130at2759"/>